<dbReference type="Gene3D" id="3.30.1330.30">
    <property type="match status" value="1"/>
</dbReference>
<dbReference type="KEGG" id="mpf:MPUT_0471"/>
<feature type="domain" description="Ribosomal protein eL8/eL30/eS12/Gadd45" evidence="1">
    <location>
        <begin position="5"/>
        <end position="83"/>
    </location>
</feature>
<dbReference type="AlphaFoldDB" id="A0A7U3ZSQ2"/>
<dbReference type="EMBL" id="CP003021">
    <property type="protein sequence ID" value="AEM68842.1"/>
    <property type="molecule type" value="Genomic_DNA"/>
</dbReference>
<dbReference type="Pfam" id="PF01248">
    <property type="entry name" value="Ribosomal_L7Ae"/>
    <property type="match status" value="1"/>
</dbReference>
<accession>A0A7U3ZSQ2</accession>
<dbReference type="InterPro" id="IPR004038">
    <property type="entry name" value="Ribosomal_eL8/eL30/eS12/Gad45"/>
</dbReference>
<sequence length="99" mass="10899">MKIDKLLSAIGMAYASNNVVSGNKLLEQIKENKVSFVVISSNMGASQKKKIIDKCNSKKVEYISDVITKEQLAKACGKPVLVAIGLKNYHFIRLIKSTL</sequence>
<organism evidence="2 3">
    <name type="scientific">Mycoplasma putrefaciens (strain ATCC 15718 / NCTC 10155 / C30 KS-1 / KS-1)</name>
    <dbReference type="NCBI Taxonomy" id="743965"/>
    <lineage>
        <taxon>Bacteria</taxon>
        <taxon>Bacillati</taxon>
        <taxon>Mycoplasmatota</taxon>
        <taxon>Mollicutes</taxon>
        <taxon>Mycoplasmataceae</taxon>
        <taxon>Mycoplasma</taxon>
    </lineage>
</organism>
<dbReference type="SUPFAM" id="SSF55315">
    <property type="entry name" value="L30e-like"/>
    <property type="match status" value="1"/>
</dbReference>
<gene>
    <name evidence="2" type="ordered locus">MPUT_0471</name>
</gene>
<protein>
    <recommendedName>
        <fullName evidence="1">Ribosomal protein eL8/eL30/eS12/Gadd45 domain-containing protein</fullName>
    </recommendedName>
</protein>
<dbReference type="InterPro" id="IPR029064">
    <property type="entry name" value="Ribosomal_eL30-like_sf"/>
</dbReference>
<evidence type="ECO:0000259" key="1">
    <source>
        <dbReference type="Pfam" id="PF01248"/>
    </source>
</evidence>
<reference evidence="2 3" key="1">
    <citation type="journal article" date="2011" name="J. Bacteriol.">
        <title>Genome Sequence of Mycoplasma putrefaciens Type Strain KS1.</title>
        <authorList>
            <person name="Calcutt M.J."/>
            <person name="Foecking M.F."/>
        </authorList>
    </citation>
    <scope>NUCLEOTIDE SEQUENCE [LARGE SCALE GENOMIC DNA]</scope>
    <source>
        <strain evidence="3">ATCC 15718 / NCTC 10155 / C30 KS-1 / KS-1</strain>
    </source>
</reference>
<evidence type="ECO:0000313" key="3">
    <source>
        <dbReference type="Proteomes" id="UP000008907"/>
    </source>
</evidence>
<dbReference type="RefSeq" id="WP_014035197.1">
    <property type="nucleotide sequence ID" value="NC_015946.1"/>
</dbReference>
<dbReference type="Proteomes" id="UP000008907">
    <property type="component" value="Chromosome"/>
</dbReference>
<name>A0A7U3ZSQ2_MYCPK</name>
<evidence type="ECO:0000313" key="2">
    <source>
        <dbReference type="EMBL" id="AEM68842.1"/>
    </source>
</evidence>
<proteinExistence type="predicted"/>